<evidence type="ECO:0000256" key="10">
    <source>
        <dbReference type="PROSITE-ProRule" id="PRU00047"/>
    </source>
</evidence>
<organism evidence="15 16">
    <name type="scientific">Abeliophyllum distichum</name>
    <dbReference type="NCBI Taxonomy" id="126358"/>
    <lineage>
        <taxon>Eukaryota</taxon>
        <taxon>Viridiplantae</taxon>
        <taxon>Streptophyta</taxon>
        <taxon>Embryophyta</taxon>
        <taxon>Tracheophyta</taxon>
        <taxon>Spermatophyta</taxon>
        <taxon>Magnoliopsida</taxon>
        <taxon>eudicotyledons</taxon>
        <taxon>Gunneridae</taxon>
        <taxon>Pentapetalae</taxon>
        <taxon>asterids</taxon>
        <taxon>lamiids</taxon>
        <taxon>Lamiales</taxon>
        <taxon>Oleaceae</taxon>
        <taxon>Forsythieae</taxon>
        <taxon>Abeliophyllum</taxon>
    </lineage>
</organism>
<keyword evidence="2" id="KW-0808">Transferase</keyword>
<dbReference type="CDD" id="cd01647">
    <property type="entry name" value="RT_LTR"/>
    <property type="match status" value="1"/>
</dbReference>
<feature type="domain" description="Reverse transcriptase" evidence="14">
    <location>
        <begin position="582"/>
        <end position="779"/>
    </location>
</feature>
<dbReference type="PANTHER" id="PTHR33064">
    <property type="entry name" value="POL PROTEIN"/>
    <property type="match status" value="1"/>
</dbReference>
<keyword evidence="10" id="KW-0862">Zinc</keyword>
<evidence type="ECO:0000256" key="7">
    <source>
        <dbReference type="ARBA" id="ARBA00022801"/>
    </source>
</evidence>
<sequence>MPSKFYRYNKNKRKREEKDKSSKNPPRDPSETTCWKCKKKGHYANKCPLRRKINNLQIDDEIKSQLLNLIKTDSSSSEDIIYNLQDDSDYSESSSSSISSNSIKICNCKIHEEFRGFFHVGRWLTNVKHFIGQPSSYMEKSSELLMNLTCPKLQDFRWYKDIFLQKVMLREDCKSAFWKERFIAGLPKLFAEKVRLAIKDEFPNLPYFGIRELVQDIISQIQDPDLKQKFQQILDPVQETKPPPRNYNINDVFDRFKKPNKSSSSQDLRHEVNNMKQQISELDKELSKLKFEVSIIKTCSPSPSKGKEKIQSHSNSETSDSSNDENIASLDSPIKISSPSNEKQSMNIISQIRLQKWYTMATIIINKEFRIKTRVLLDSGADQNCIREGIVPTRYFEKTTGNIYGASGKSLNIQYKLTQAHVCNGDICFKCSFYLVKDLDQEVILGTPFLVQLYPISVTEKGLSSKYLNHDIFFEFTNPSSYRDVNLLKEHSISKIINNINFKKQHIKYLKDDIRFTRVLEQLESKQIKNRISDIDKAIRKEVCSTIPNAFWNRKKHIVTLPYIPDFNENQIPTKARPIQMNKDLLDTCTKEIQDLLAKGLIRPSKSPWSCAAFYVNNHGEIERGAPRLVINYKPLNQVLQWVRYPMPQKKDLLNRLLNAVIFSKFDLKSGFWQIQIDEKDKYKTAFNVPFGQYEWNVMPFGLKNAPSEFQKIMNDIFNPYKNFSIVYIDDVLIYSDSIEQHLKHLQIFLSVAKKNGLAVSEKKIVLCQTKIKFLGHEIFRGTITPIKRSLEFASKFPDQILDKTSLQRFLGCVNYISDFILNIRQICEPLYQRLRKVPPAWSDKHTVAVQLVKKSVQTLPCLNIVNPKASLIVETDASDIGYGGILKQSIDQKEQLVRYHSGIWLGPQKNYSTFKKECLSIVLCISKFQDDLINKTFLVRTDCKASKDVLQKDVKNLVSKQIFARWQAILSCFDFSIEFIKGENNSLPDFLTREFLQDKNVKITAVSSNPFTVLGTLPSLSKTPATNYKNALKPDTVPGSGKLPEINNRKIQYVSKNTVIHVAEFEDEWAKYPSLDECLSRIFPPFLKDDDPFNFLDHKYLVLNMFYFIPQNIFQSRMWYESILKVTKSAIISHTPNKPNTHWVDFSKIKILKVLTLSDWNQQPWETKIFSLKNGQKSQFSYQDYMKAWYNVLYFRPSSHSWFILFDQNCPDVFPKWFQSWWLYFGATEDILSSRVSEGFNLFKNKGIKFTPNENLLFQYFKTFKVAWIFCWDFEIYPTTSDSFSFQRIVRRCKIKWWEKFNDSNACSKAVQSWIDQQIQVKTEISSSQNDFLTEKSKIMAQMAQCSDPEVFAVLAQKAASMAKAESSKGSLPASEVGSDPDPNFDDNEDDCLGVDVDFFEI</sequence>
<evidence type="ECO:0000313" key="15">
    <source>
        <dbReference type="EMBL" id="KAL2461360.1"/>
    </source>
</evidence>
<keyword evidence="5" id="KW-0064">Aspartyl protease</keyword>
<reference evidence="16" key="1">
    <citation type="submission" date="2024-07" db="EMBL/GenBank/DDBJ databases">
        <title>Two chromosome-level genome assemblies of Korean endemic species Abeliophyllum distichum and Forsythia ovata (Oleaceae).</title>
        <authorList>
            <person name="Jang H."/>
        </authorList>
    </citation>
    <scope>NUCLEOTIDE SEQUENCE [LARGE SCALE GENOMIC DNA]</scope>
</reference>
<evidence type="ECO:0000259" key="13">
    <source>
        <dbReference type="PROSITE" id="PS50175"/>
    </source>
</evidence>
<evidence type="ECO:0000256" key="3">
    <source>
        <dbReference type="ARBA" id="ARBA00022695"/>
    </source>
</evidence>
<accession>A0ABD1PBT9</accession>
<dbReference type="SUPFAM" id="SSF57756">
    <property type="entry name" value="Retrovirus zinc finger-like domains"/>
    <property type="match status" value="1"/>
</dbReference>
<dbReference type="InterPro" id="IPR021109">
    <property type="entry name" value="Peptidase_aspartic_dom_sf"/>
</dbReference>
<dbReference type="InterPro" id="IPR000477">
    <property type="entry name" value="RT_dom"/>
</dbReference>
<dbReference type="Pfam" id="PF00078">
    <property type="entry name" value="RVT_1"/>
    <property type="match status" value="1"/>
</dbReference>
<dbReference type="Pfam" id="PF17919">
    <property type="entry name" value="RT_RNaseH_2"/>
    <property type="match status" value="1"/>
</dbReference>
<dbReference type="FunFam" id="3.10.10.10:FF:000007">
    <property type="entry name" value="Retrovirus-related Pol polyprotein from transposon 17.6-like Protein"/>
    <property type="match status" value="1"/>
</dbReference>
<dbReference type="GO" id="GO:0004190">
    <property type="term" value="F:aspartic-type endopeptidase activity"/>
    <property type="evidence" value="ECO:0007669"/>
    <property type="project" value="UniProtKB-KW"/>
</dbReference>
<dbReference type="Gene3D" id="4.10.60.10">
    <property type="entry name" value="Zinc finger, CCHC-type"/>
    <property type="match status" value="1"/>
</dbReference>
<keyword evidence="8" id="KW-0695">RNA-directed DNA polymerase</keyword>
<evidence type="ECO:0000313" key="16">
    <source>
        <dbReference type="Proteomes" id="UP001604336"/>
    </source>
</evidence>
<evidence type="ECO:0000256" key="11">
    <source>
        <dbReference type="SAM" id="MobiDB-lite"/>
    </source>
</evidence>
<dbReference type="SMART" id="SM00343">
    <property type="entry name" value="ZnF_C2HC"/>
    <property type="match status" value="1"/>
</dbReference>
<dbReference type="CDD" id="cd09274">
    <property type="entry name" value="RNase_HI_RT_Ty3"/>
    <property type="match status" value="1"/>
</dbReference>
<dbReference type="Proteomes" id="UP001604336">
    <property type="component" value="Unassembled WGS sequence"/>
</dbReference>
<dbReference type="InterPro" id="IPR051320">
    <property type="entry name" value="Viral_Replic_Matur_Polypro"/>
</dbReference>
<dbReference type="GO" id="GO:0004519">
    <property type="term" value="F:endonuclease activity"/>
    <property type="evidence" value="ECO:0007669"/>
    <property type="project" value="UniProtKB-KW"/>
</dbReference>
<dbReference type="Gene3D" id="3.10.10.10">
    <property type="entry name" value="HIV Type 1 Reverse Transcriptase, subunit A, domain 1"/>
    <property type="match status" value="1"/>
</dbReference>
<dbReference type="InterPro" id="IPR001878">
    <property type="entry name" value="Znf_CCHC"/>
</dbReference>
<proteinExistence type="predicted"/>
<evidence type="ECO:0000256" key="4">
    <source>
        <dbReference type="ARBA" id="ARBA00022722"/>
    </source>
</evidence>
<dbReference type="InterPro" id="IPR018061">
    <property type="entry name" value="Retropepsins"/>
</dbReference>
<evidence type="ECO:0000256" key="8">
    <source>
        <dbReference type="ARBA" id="ARBA00022918"/>
    </source>
</evidence>
<dbReference type="GO" id="GO:0003964">
    <property type="term" value="F:RNA-directed DNA polymerase activity"/>
    <property type="evidence" value="ECO:0007669"/>
    <property type="project" value="UniProtKB-KW"/>
</dbReference>
<keyword evidence="4" id="KW-0540">Nuclease</keyword>
<feature type="domain" description="Peptidase A2" evidence="13">
    <location>
        <begin position="373"/>
        <end position="408"/>
    </location>
</feature>
<dbReference type="SUPFAM" id="SSF50630">
    <property type="entry name" value="Acid proteases"/>
    <property type="match status" value="1"/>
</dbReference>
<dbReference type="InterPro" id="IPR001995">
    <property type="entry name" value="Peptidase_A2_cat"/>
</dbReference>
<gene>
    <name evidence="15" type="ORF">Adt_44780</name>
</gene>
<evidence type="ECO:0000256" key="6">
    <source>
        <dbReference type="ARBA" id="ARBA00022759"/>
    </source>
</evidence>
<dbReference type="PROSITE" id="PS50175">
    <property type="entry name" value="ASP_PROT_RETROV"/>
    <property type="match status" value="1"/>
</dbReference>
<dbReference type="GO" id="GO:0003677">
    <property type="term" value="F:DNA binding"/>
    <property type="evidence" value="ECO:0007669"/>
    <property type="project" value="UniProtKB-KW"/>
</dbReference>
<evidence type="ECO:0000256" key="5">
    <source>
        <dbReference type="ARBA" id="ARBA00022750"/>
    </source>
</evidence>
<dbReference type="Gene3D" id="3.30.70.270">
    <property type="match status" value="2"/>
</dbReference>
<evidence type="ECO:0000256" key="1">
    <source>
        <dbReference type="ARBA" id="ARBA00022670"/>
    </source>
</evidence>
<name>A0ABD1PBT9_9LAMI</name>
<keyword evidence="10" id="KW-0863">Zinc-finger</keyword>
<protein>
    <submittedName>
        <fullName evidence="15">Enzymatic polyprotein</fullName>
    </submittedName>
</protein>
<dbReference type="InterPro" id="IPR043502">
    <property type="entry name" value="DNA/RNA_pol_sf"/>
</dbReference>
<dbReference type="EMBL" id="JBFOLK010000014">
    <property type="protein sequence ID" value="KAL2461360.1"/>
    <property type="molecule type" value="Genomic_DNA"/>
</dbReference>
<comment type="caution">
    <text evidence="15">The sequence shown here is derived from an EMBL/GenBank/DDBJ whole genome shotgun (WGS) entry which is preliminary data.</text>
</comment>
<dbReference type="InterPro" id="IPR036875">
    <property type="entry name" value="Znf_CCHC_sf"/>
</dbReference>
<evidence type="ECO:0000256" key="2">
    <source>
        <dbReference type="ARBA" id="ARBA00022679"/>
    </source>
</evidence>
<keyword evidence="7" id="KW-0378">Hydrolase</keyword>
<feature type="compositionally biased region" description="Basic and acidic residues" evidence="11">
    <location>
        <begin position="14"/>
        <end position="30"/>
    </location>
</feature>
<evidence type="ECO:0000259" key="14">
    <source>
        <dbReference type="PROSITE" id="PS50878"/>
    </source>
</evidence>
<keyword evidence="3" id="KW-0548">Nucleotidyltransferase</keyword>
<keyword evidence="9" id="KW-0238">DNA-binding</keyword>
<dbReference type="PROSITE" id="PS50878">
    <property type="entry name" value="RT_POL"/>
    <property type="match status" value="1"/>
</dbReference>
<dbReference type="PANTHER" id="PTHR33064:SF37">
    <property type="entry name" value="RIBONUCLEASE H"/>
    <property type="match status" value="1"/>
</dbReference>
<feature type="region of interest" description="Disordered" evidence="11">
    <location>
        <begin position="1"/>
        <end position="33"/>
    </location>
</feature>
<feature type="domain" description="CCHC-type" evidence="12">
    <location>
        <begin position="34"/>
        <end position="48"/>
    </location>
</feature>
<keyword evidence="16" id="KW-1185">Reference proteome</keyword>
<dbReference type="CDD" id="cd00303">
    <property type="entry name" value="retropepsin_like"/>
    <property type="match status" value="1"/>
</dbReference>
<feature type="region of interest" description="Disordered" evidence="11">
    <location>
        <begin position="1366"/>
        <end position="1393"/>
    </location>
</feature>
<feature type="compositionally biased region" description="Low complexity" evidence="11">
    <location>
        <begin position="312"/>
        <end position="326"/>
    </location>
</feature>
<keyword evidence="6" id="KW-0255">Endonuclease</keyword>
<keyword evidence="1" id="KW-0645">Protease</keyword>
<dbReference type="PROSITE" id="PS50158">
    <property type="entry name" value="ZF_CCHC"/>
    <property type="match status" value="1"/>
</dbReference>
<keyword evidence="10" id="KW-0479">Metal-binding</keyword>
<feature type="region of interest" description="Disordered" evidence="11">
    <location>
        <begin position="300"/>
        <end position="340"/>
    </location>
</feature>
<evidence type="ECO:0000256" key="9">
    <source>
        <dbReference type="ARBA" id="ARBA00023125"/>
    </source>
</evidence>
<dbReference type="Pfam" id="PF00077">
    <property type="entry name" value="RVP"/>
    <property type="match status" value="1"/>
</dbReference>
<dbReference type="InterPro" id="IPR041577">
    <property type="entry name" value="RT_RNaseH_2"/>
</dbReference>
<evidence type="ECO:0000259" key="12">
    <source>
        <dbReference type="PROSITE" id="PS50158"/>
    </source>
</evidence>
<dbReference type="SUPFAM" id="SSF56672">
    <property type="entry name" value="DNA/RNA polymerases"/>
    <property type="match status" value="1"/>
</dbReference>
<feature type="region of interest" description="Disordered" evidence="11">
    <location>
        <begin position="237"/>
        <end position="270"/>
    </location>
</feature>
<dbReference type="GO" id="GO:0006508">
    <property type="term" value="P:proteolysis"/>
    <property type="evidence" value="ECO:0007669"/>
    <property type="project" value="UniProtKB-KW"/>
</dbReference>
<dbReference type="GO" id="GO:0008270">
    <property type="term" value="F:zinc ion binding"/>
    <property type="evidence" value="ECO:0007669"/>
    <property type="project" value="UniProtKB-KW"/>
</dbReference>
<feature type="compositionally biased region" description="Acidic residues" evidence="11">
    <location>
        <begin position="1384"/>
        <end position="1393"/>
    </location>
</feature>
<dbReference type="InterPro" id="IPR043128">
    <property type="entry name" value="Rev_trsase/Diguanyl_cyclase"/>
</dbReference>
<dbReference type="Gene3D" id="2.40.70.10">
    <property type="entry name" value="Acid Proteases"/>
    <property type="match status" value="1"/>
</dbReference>